<proteinExistence type="predicted"/>
<organism evidence="1 2">
    <name type="scientific">Candidatus Magasanikbacteria bacterium GW2011_GWE2_42_7</name>
    <dbReference type="NCBI Taxonomy" id="1619052"/>
    <lineage>
        <taxon>Bacteria</taxon>
        <taxon>Candidatus Magasanikiibacteriota</taxon>
    </lineage>
</organism>
<evidence type="ECO:0000313" key="1">
    <source>
        <dbReference type="EMBL" id="KKS72251.1"/>
    </source>
</evidence>
<gene>
    <name evidence="1" type="ORF">UV42_C0011G0009</name>
</gene>
<protein>
    <submittedName>
        <fullName evidence="1">Uncharacterized protein</fullName>
    </submittedName>
</protein>
<dbReference type="AlphaFoldDB" id="A0A0G1DN48"/>
<reference evidence="1 2" key="1">
    <citation type="journal article" date="2015" name="Nature">
        <title>rRNA introns, odd ribosomes, and small enigmatic genomes across a large radiation of phyla.</title>
        <authorList>
            <person name="Brown C.T."/>
            <person name="Hug L.A."/>
            <person name="Thomas B.C."/>
            <person name="Sharon I."/>
            <person name="Castelle C.J."/>
            <person name="Singh A."/>
            <person name="Wilkins M.J."/>
            <person name="Williams K.H."/>
            <person name="Banfield J.F."/>
        </authorList>
    </citation>
    <scope>NUCLEOTIDE SEQUENCE [LARGE SCALE GENOMIC DNA]</scope>
</reference>
<name>A0A0G1DN48_9BACT</name>
<sequence length="135" mass="15393">MRVQLPKERRKGRRDLFRSPMAVATQPDGRMRVNQYGELAILPSGRAFLSTDTQTPRNIRGVYCSPLIKIYLECCNKGPNSSTLCTGKVKCTTHFTVIHSNHFCAAAVHTKQCICCRRSYWHVHFCSYPVWLSVS</sequence>
<evidence type="ECO:0000313" key="2">
    <source>
        <dbReference type="Proteomes" id="UP000033867"/>
    </source>
</evidence>
<accession>A0A0G1DN48</accession>
<comment type="caution">
    <text evidence="1">The sequence shown here is derived from an EMBL/GenBank/DDBJ whole genome shotgun (WGS) entry which is preliminary data.</text>
</comment>
<dbReference type="EMBL" id="LCEK01000011">
    <property type="protein sequence ID" value="KKS72251.1"/>
    <property type="molecule type" value="Genomic_DNA"/>
</dbReference>
<dbReference type="Proteomes" id="UP000033867">
    <property type="component" value="Unassembled WGS sequence"/>
</dbReference>